<dbReference type="OrthoDB" id="9765468at2"/>
<dbReference type="InterPro" id="IPR006318">
    <property type="entry name" value="PTS_EI-like"/>
</dbReference>
<dbReference type="AlphaFoldDB" id="A0A0D6PJE3"/>
<feature type="region of interest" description="Disordered" evidence="21">
    <location>
        <begin position="1"/>
        <end position="24"/>
    </location>
</feature>
<evidence type="ECO:0000256" key="19">
    <source>
        <dbReference type="PIRSR" id="PIRSR000732-2"/>
    </source>
</evidence>
<keyword evidence="13 17" id="KW-0479">Metal-binding</keyword>
<feature type="domain" description="PEP-utilising enzyme mobile" evidence="22">
    <location>
        <begin position="171"/>
        <end position="244"/>
    </location>
</feature>
<feature type="binding site" evidence="19">
    <location>
        <begin position="479"/>
        <end position="480"/>
    </location>
    <ligand>
        <name>phosphoenolpyruvate</name>
        <dbReference type="ChEBI" id="CHEBI:58702"/>
    </ligand>
</feature>
<keyword evidence="8 17" id="KW-0813">Transport</keyword>
<sequence length="596" mass="64602">MKQTKRTARPRERRFSGQPVSPGIAIGPLHEAAEAALVVSDKKPSPAEIPAELARLEDAVTRSRHQLQKLKARLTALPKDSQAEIAPLLDVYLHMLGASRLLRGIKSRIQSGAHGAEAATHEEAEAQAETILAQAGGDKASRQRRAEEVRELARRLIRNLTRQPFRSFTPLPQGSILAAQDLRPAEAALIQPAQFAGIVTAEGGLDGHTAVMLRALGLPAILGVEGLLDKAIAGSLVIIDGDSGEVILNPSKSSLYEARKKLSAQTRARRSLARLQNLPAQTRCGFQVELQSNLELPFELKMIAESGARGIGLLRSEFMFMNRETAPDEETQTRIYQDIVEAMDGDPVTIRLLDWGSDKEIEALSRYLPETPEPNPALGMRGIRALLQHEALLETQLAAILRAAAAGPVRIMLPMVSVAQEVIQTREAMRRVWRRLKRRKNLKLPENLPPLGIMVETPSAALAAPQLAQHAEFFAIGTNDLTMYTLAADRFSPGAVKLYDPLEPAVLRLIHLTTSFATAAGIPVSVCGELASRPAATPLLLGLGLRQLSMHGNAVPRVKQAVRASTLLTCEQLANEALSAPDAETVRALLAKAQEN</sequence>
<evidence type="ECO:0000256" key="5">
    <source>
        <dbReference type="ARBA" id="ARBA00007837"/>
    </source>
</evidence>
<evidence type="ECO:0000256" key="13">
    <source>
        <dbReference type="ARBA" id="ARBA00022723"/>
    </source>
</evidence>
<evidence type="ECO:0000256" key="6">
    <source>
        <dbReference type="ARBA" id="ARBA00012232"/>
    </source>
</evidence>
<keyword evidence="11 17" id="KW-0808">Transferase</keyword>
<dbReference type="Gene3D" id="1.10.274.10">
    <property type="entry name" value="PtsI, HPr-binding domain"/>
    <property type="match status" value="1"/>
</dbReference>
<comment type="function">
    <text evidence="3 17">General (non sugar-specific) component of the phosphoenolpyruvate-dependent sugar phosphotransferase system (sugar PTS). This major carbohydrate active-transport system catalyzes the phosphorylation of incoming sugar substrates concomitantly with their translocation across the cell membrane. Enzyme I transfers the phosphoryl group from phosphoenolpyruvate (PEP) to the phosphoryl carrier protein (HPr).</text>
</comment>
<gene>
    <name evidence="25" type="ORF">Aam_126_014</name>
</gene>
<evidence type="ECO:0000256" key="14">
    <source>
        <dbReference type="ARBA" id="ARBA00022777"/>
    </source>
</evidence>
<protein>
    <recommendedName>
        <fullName evidence="7 17">Phosphoenolpyruvate-protein phosphotransferase</fullName>
        <ecNumber evidence="6 17">2.7.3.9</ecNumber>
    </recommendedName>
    <alternativeName>
        <fullName evidence="16 17">Phosphotransferase system, enzyme I</fullName>
    </alternativeName>
</protein>
<comment type="catalytic activity">
    <reaction evidence="1 17">
        <text>L-histidyl-[protein] + phosphoenolpyruvate = N(pros)-phospho-L-histidyl-[protein] + pyruvate</text>
        <dbReference type="Rhea" id="RHEA:23880"/>
        <dbReference type="Rhea" id="RHEA-COMP:9745"/>
        <dbReference type="Rhea" id="RHEA-COMP:9746"/>
        <dbReference type="ChEBI" id="CHEBI:15361"/>
        <dbReference type="ChEBI" id="CHEBI:29979"/>
        <dbReference type="ChEBI" id="CHEBI:58702"/>
        <dbReference type="ChEBI" id="CHEBI:64837"/>
        <dbReference type="EC" id="2.7.3.9"/>
    </reaction>
</comment>
<keyword evidence="10 17" id="KW-0762">Sugar transport</keyword>
<evidence type="ECO:0000313" key="26">
    <source>
        <dbReference type="Proteomes" id="UP000032668"/>
    </source>
</evidence>
<keyword evidence="14 17" id="KW-0418">Kinase</keyword>
<evidence type="ECO:0000256" key="20">
    <source>
        <dbReference type="PIRSR" id="PIRSR000732-3"/>
    </source>
</evidence>
<dbReference type="InterPro" id="IPR036618">
    <property type="entry name" value="PtsI_HPr-bd_sf"/>
</dbReference>
<dbReference type="PANTHER" id="PTHR46244:SF3">
    <property type="entry name" value="PHOSPHOENOLPYRUVATE-PROTEIN PHOSPHOTRANSFERASE"/>
    <property type="match status" value="1"/>
</dbReference>
<feature type="binding site" evidence="19">
    <location>
        <position position="351"/>
    </location>
    <ligand>
        <name>phosphoenolpyruvate</name>
        <dbReference type="ChEBI" id="CHEBI:58702"/>
    </ligand>
</feature>
<dbReference type="PIRSF" id="PIRSF000732">
    <property type="entry name" value="PTS_enzyme_I"/>
    <property type="match status" value="1"/>
</dbReference>
<feature type="binding site" evidence="20">
    <location>
        <position position="480"/>
    </location>
    <ligand>
        <name>Mg(2+)</name>
        <dbReference type="ChEBI" id="CHEBI:18420"/>
    </ligand>
</feature>
<dbReference type="RefSeq" id="WP_048880269.1">
    <property type="nucleotide sequence ID" value="NZ_BANC01000124.1"/>
</dbReference>
<keyword evidence="9 17" id="KW-0963">Cytoplasm</keyword>
<keyword evidence="25" id="KW-0670">Pyruvate</keyword>
<dbReference type="PRINTS" id="PR01736">
    <property type="entry name" value="PHPHTRNFRASE"/>
</dbReference>
<dbReference type="GO" id="GO:0046872">
    <property type="term" value="F:metal ion binding"/>
    <property type="evidence" value="ECO:0007669"/>
    <property type="project" value="UniProtKB-KW"/>
</dbReference>
<keyword evidence="12 17" id="KW-0598">Phosphotransferase system</keyword>
<dbReference type="Gene3D" id="3.50.30.10">
    <property type="entry name" value="Phosphohistidine domain"/>
    <property type="match status" value="1"/>
</dbReference>
<feature type="domain" description="Phosphotransferase system enzyme I N-terminal" evidence="24">
    <location>
        <begin position="17"/>
        <end position="132"/>
    </location>
</feature>
<feature type="binding site" evidence="19">
    <location>
        <position position="315"/>
    </location>
    <ligand>
        <name>phosphoenolpyruvate</name>
        <dbReference type="ChEBI" id="CHEBI:58702"/>
    </ligand>
</feature>
<feature type="binding site" evidence="19">
    <location>
        <position position="490"/>
    </location>
    <ligand>
        <name>phosphoenolpyruvate</name>
        <dbReference type="ChEBI" id="CHEBI:58702"/>
    </ligand>
</feature>
<reference evidence="25 26" key="1">
    <citation type="submission" date="2012-11" db="EMBL/GenBank/DDBJ databases">
        <title>Whole genome sequence of Acidocella aminolytica 101 = DSM 11237.</title>
        <authorList>
            <person name="Azuma Y."/>
            <person name="Higashiura N."/>
            <person name="Hirakawa H."/>
            <person name="Matsushita K."/>
        </authorList>
    </citation>
    <scope>NUCLEOTIDE SEQUENCE [LARGE SCALE GENOMIC DNA]</scope>
    <source>
        <strain evidence="26">101 / DSM 11237</strain>
    </source>
</reference>
<dbReference type="InterPro" id="IPR008279">
    <property type="entry name" value="PEP-util_enz_mobile_dom"/>
</dbReference>
<comment type="cofactor">
    <cofactor evidence="2 17 20">
        <name>Mg(2+)</name>
        <dbReference type="ChEBI" id="CHEBI:18420"/>
    </cofactor>
</comment>
<dbReference type="GO" id="GO:0008965">
    <property type="term" value="F:phosphoenolpyruvate-protein phosphotransferase activity"/>
    <property type="evidence" value="ECO:0007669"/>
    <property type="project" value="UniProtKB-EC"/>
</dbReference>
<dbReference type="InterPro" id="IPR000121">
    <property type="entry name" value="PEP_util_C"/>
</dbReference>
<evidence type="ECO:0000256" key="10">
    <source>
        <dbReference type="ARBA" id="ARBA00022597"/>
    </source>
</evidence>
<accession>A0A0D6PJE3</accession>
<evidence type="ECO:0000256" key="11">
    <source>
        <dbReference type="ARBA" id="ARBA00022679"/>
    </source>
</evidence>
<evidence type="ECO:0000256" key="4">
    <source>
        <dbReference type="ARBA" id="ARBA00004496"/>
    </source>
</evidence>
<dbReference type="Proteomes" id="UP000032668">
    <property type="component" value="Unassembled WGS sequence"/>
</dbReference>
<evidence type="ECO:0000259" key="22">
    <source>
        <dbReference type="Pfam" id="PF00391"/>
    </source>
</evidence>
<evidence type="ECO:0000313" key="25">
    <source>
        <dbReference type="EMBL" id="GAN81885.1"/>
    </source>
</evidence>
<dbReference type="InterPro" id="IPR024692">
    <property type="entry name" value="PTS_EI"/>
</dbReference>
<dbReference type="GO" id="GO:0009401">
    <property type="term" value="P:phosphoenolpyruvate-dependent sugar phosphotransferase system"/>
    <property type="evidence" value="ECO:0007669"/>
    <property type="project" value="UniProtKB-KW"/>
</dbReference>
<dbReference type="InterPro" id="IPR008731">
    <property type="entry name" value="PTS_EIN"/>
</dbReference>
<evidence type="ECO:0000256" key="15">
    <source>
        <dbReference type="ARBA" id="ARBA00022842"/>
    </source>
</evidence>
<keyword evidence="15 17" id="KW-0460">Magnesium</keyword>
<dbReference type="EC" id="2.7.3.9" evidence="6 17"/>
<feature type="domain" description="PEP-utilising enzyme C-terminal" evidence="23">
    <location>
        <begin position="271"/>
        <end position="564"/>
    </location>
</feature>
<dbReference type="Gene3D" id="3.20.20.60">
    <property type="entry name" value="Phosphoenolpyruvate-binding domains"/>
    <property type="match status" value="1"/>
</dbReference>
<name>A0A0D6PJE3_9PROT</name>
<dbReference type="InterPro" id="IPR036637">
    <property type="entry name" value="Phosphohistidine_dom_sf"/>
</dbReference>
<evidence type="ECO:0000256" key="2">
    <source>
        <dbReference type="ARBA" id="ARBA00001946"/>
    </source>
</evidence>
<dbReference type="SUPFAM" id="SSF47831">
    <property type="entry name" value="Enzyme I of the PEP:sugar phosphotransferase system HPr-binding (sub)domain"/>
    <property type="match status" value="1"/>
</dbReference>
<evidence type="ECO:0000256" key="8">
    <source>
        <dbReference type="ARBA" id="ARBA00022448"/>
    </source>
</evidence>
<dbReference type="PANTHER" id="PTHR46244">
    <property type="entry name" value="PHOSPHOENOLPYRUVATE-PROTEIN PHOSPHOTRANSFERASE"/>
    <property type="match status" value="1"/>
</dbReference>
<dbReference type="SUPFAM" id="SSF52009">
    <property type="entry name" value="Phosphohistidine domain"/>
    <property type="match status" value="1"/>
</dbReference>
<evidence type="ECO:0000256" key="7">
    <source>
        <dbReference type="ARBA" id="ARBA00016544"/>
    </source>
</evidence>
<keyword evidence="26" id="KW-1185">Reference proteome</keyword>
<dbReference type="GO" id="GO:0016301">
    <property type="term" value="F:kinase activity"/>
    <property type="evidence" value="ECO:0007669"/>
    <property type="project" value="UniProtKB-KW"/>
</dbReference>
<dbReference type="SUPFAM" id="SSF51621">
    <property type="entry name" value="Phosphoenolpyruvate/pyruvate domain"/>
    <property type="match status" value="1"/>
</dbReference>
<dbReference type="Pfam" id="PF00391">
    <property type="entry name" value="PEP-utilizers"/>
    <property type="match status" value="1"/>
</dbReference>
<comment type="subcellular location">
    <subcellularLocation>
        <location evidence="4 17">Cytoplasm</location>
    </subcellularLocation>
</comment>
<evidence type="ECO:0000259" key="24">
    <source>
        <dbReference type="Pfam" id="PF05524"/>
    </source>
</evidence>
<proteinExistence type="inferred from homology"/>
<evidence type="ECO:0000256" key="3">
    <source>
        <dbReference type="ARBA" id="ARBA00002728"/>
    </source>
</evidence>
<dbReference type="EMBL" id="BANC01000124">
    <property type="protein sequence ID" value="GAN81885.1"/>
    <property type="molecule type" value="Genomic_DNA"/>
</dbReference>
<dbReference type="Pfam" id="PF02896">
    <property type="entry name" value="PEP-utilizers_C"/>
    <property type="match status" value="1"/>
</dbReference>
<dbReference type="GO" id="GO:0005737">
    <property type="term" value="C:cytoplasm"/>
    <property type="evidence" value="ECO:0007669"/>
    <property type="project" value="UniProtKB-SubCell"/>
</dbReference>
<dbReference type="InterPro" id="IPR040442">
    <property type="entry name" value="Pyrv_kinase-like_dom_sf"/>
</dbReference>
<evidence type="ECO:0000256" key="18">
    <source>
        <dbReference type="PIRSR" id="PIRSR000732-1"/>
    </source>
</evidence>
<feature type="active site" description="Proton donor" evidence="18">
    <location>
        <position position="527"/>
    </location>
</feature>
<evidence type="ECO:0000259" key="23">
    <source>
        <dbReference type="Pfam" id="PF02896"/>
    </source>
</evidence>
<feature type="active site" description="Tele-phosphohistidine intermediate" evidence="18">
    <location>
        <position position="208"/>
    </location>
</feature>
<evidence type="ECO:0000256" key="12">
    <source>
        <dbReference type="ARBA" id="ARBA00022683"/>
    </source>
</evidence>
<dbReference type="Pfam" id="PF05524">
    <property type="entry name" value="PEP-utilisers_N"/>
    <property type="match status" value="1"/>
</dbReference>
<dbReference type="NCBIfam" id="TIGR01417">
    <property type="entry name" value="PTS_I_fam"/>
    <property type="match status" value="1"/>
</dbReference>
<evidence type="ECO:0000256" key="21">
    <source>
        <dbReference type="SAM" id="MobiDB-lite"/>
    </source>
</evidence>
<comment type="caution">
    <text evidence="25">The sequence shown here is derived from an EMBL/GenBank/DDBJ whole genome shotgun (WGS) entry which is preliminary data.</text>
</comment>
<dbReference type="InterPro" id="IPR050499">
    <property type="entry name" value="PEP-utilizing_PTS_enzyme"/>
</dbReference>
<dbReference type="STRING" id="1120923.SAMN02746095_02441"/>
<feature type="binding site" evidence="20">
    <location>
        <position position="456"/>
    </location>
    <ligand>
        <name>Mg(2+)</name>
        <dbReference type="ChEBI" id="CHEBI:18420"/>
    </ligand>
</feature>
<evidence type="ECO:0000256" key="17">
    <source>
        <dbReference type="PIRNR" id="PIRNR000732"/>
    </source>
</evidence>
<evidence type="ECO:0000256" key="1">
    <source>
        <dbReference type="ARBA" id="ARBA00000683"/>
    </source>
</evidence>
<evidence type="ECO:0000256" key="16">
    <source>
        <dbReference type="ARBA" id="ARBA00033235"/>
    </source>
</evidence>
<dbReference type="InterPro" id="IPR015813">
    <property type="entry name" value="Pyrv/PenolPyrv_kinase-like_dom"/>
</dbReference>
<organism evidence="25 26">
    <name type="scientific">Acidocella aminolytica 101 = DSM 11237</name>
    <dbReference type="NCBI Taxonomy" id="1120923"/>
    <lineage>
        <taxon>Bacteria</taxon>
        <taxon>Pseudomonadati</taxon>
        <taxon>Pseudomonadota</taxon>
        <taxon>Alphaproteobacteria</taxon>
        <taxon>Acetobacterales</taxon>
        <taxon>Acidocellaceae</taxon>
        <taxon>Acidocella</taxon>
    </lineage>
</organism>
<comment type="similarity">
    <text evidence="5 17">Belongs to the PEP-utilizing enzyme family.</text>
</comment>
<evidence type="ECO:0000256" key="9">
    <source>
        <dbReference type="ARBA" id="ARBA00022490"/>
    </source>
</evidence>